<gene>
    <name evidence="1" type="ORF">OLC1_LOCUS14607</name>
</gene>
<sequence length="99" mass="11527">MSSSSSWTWREIVTSLPPRDLRHWENICIDGAICWDGWECSDGRGQIERAVQYFDLSEEVFKLRPRHDDASYDDAYVIGNDYCNSDGDNEYVRNVQLSN</sequence>
<keyword evidence="2" id="KW-1185">Reference proteome</keyword>
<organism evidence="1 2">
    <name type="scientific">Oldenlandia corymbosa var. corymbosa</name>
    <dbReference type="NCBI Taxonomy" id="529605"/>
    <lineage>
        <taxon>Eukaryota</taxon>
        <taxon>Viridiplantae</taxon>
        <taxon>Streptophyta</taxon>
        <taxon>Embryophyta</taxon>
        <taxon>Tracheophyta</taxon>
        <taxon>Spermatophyta</taxon>
        <taxon>Magnoliopsida</taxon>
        <taxon>eudicotyledons</taxon>
        <taxon>Gunneridae</taxon>
        <taxon>Pentapetalae</taxon>
        <taxon>asterids</taxon>
        <taxon>lamiids</taxon>
        <taxon>Gentianales</taxon>
        <taxon>Rubiaceae</taxon>
        <taxon>Rubioideae</taxon>
        <taxon>Spermacoceae</taxon>
        <taxon>Hedyotis-Oldenlandia complex</taxon>
        <taxon>Oldenlandia</taxon>
    </lineage>
</organism>
<protein>
    <submittedName>
        <fullName evidence="1">OLC1v1005079C1</fullName>
    </submittedName>
</protein>
<dbReference type="Proteomes" id="UP001161247">
    <property type="component" value="Chromosome 5"/>
</dbReference>
<reference evidence="1" key="1">
    <citation type="submission" date="2023-03" db="EMBL/GenBank/DDBJ databases">
        <authorList>
            <person name="Julca I."/>
        </authorList>
    </citation>
    <scope>NUCLEOTIDE SEQUENCE</scope>
</reference>
<dbReference type="AlphaFoldDB" id="A0AAV1DDS3"/>
<evidence type="ECO:0000313" key="1">
    <source>
        <dbReference type="EMBL" id="CAI9106027.1"/>
    </source>
</evidence>
<name>A0AAV1DDS3_OLDCO</name>
<proteinExistence type="predicted"/>
<accession>A0AAV1DDS3</accession>
<evidence type="ECO:0000313" key="2">
    <source>
        <dbReference type="Proteomes" id="UP001161247"/>
    </source>
</evidence>
<dbReference type="EMBL" id="OX459122">
    <property type="protein sequence ID" value="CAI9106027.1"/>
    <property type="molecule type" value="Genomic_DNA"/>
</dbReference>